<dbReference type="SMART" id="SM00062">
    <property type="entry name" value="PBPb"/>
    <property type="match status" value="1"/>
</dbReference>
<keyword evidence="5" id="KW-1185">Reference proteome</keyword>
<dbReference type="OrthoDB" id="9807888at2"/>
<dbReference type="Gene3D" id="3.40.190.10">
    <property type="entry name" value="Periplasmic binding protein-like II"/>
    <property type="match status" value="2"/>
</dbReference>
<feature type="domain" description="Solute-binding protein family 3/N-terminal" evidence="3">
    <location>
        <begin position="62"/>
        <end position="290"/>
    </location>
</feature>
<dbReference type="Proteomes" id="UP000306985">
    <property type="component" value="Unassembled WGS sequence"/>
</dbReference>
<evidence type="ECO:0000256" key="1">
    <source>
        <dbReference type="ARBA" id="ARBA00022729"/>
    </source>
</evidence>
<dbReference type="PANTHER" id="PTHR35936:SF17">
    <property type="entry name" value="ARGININE-BINDING EXTRACELLULAR PROTEIN ARTP"/>
    <property type="match status" value="1"/>
</dbReference>
<dbReference type="PROSITE" id="PS51257">
    <property type="entry name" value="PROKAR_LIPOPROTEIN"/>
    <property type="match status" value="1"/>
</dbReference>
<evidence type="ECO:0000313" key="4">
    <source>
        <dbReference type="EMBL" id="TKV58801.1"/>
    </source>
</evidence>
<dbReference type="RefSeq" id="WP_137450460.1">
    <property type="nucleotide sequence ID" value="NZ_SZZH01000003.1"/>
</dbReference>
<sequence length="296" mass="29601">MTRSRSALALLGAITTSAALALSACGSGGGSSAATTSSPAASGSAASGASVAAPAGLLKDGEVSFCTDPEYPPMEYYENGTSGEIIGFDSDSARALAALWGATPTFQVTAFDGLMPALQSKRCDILWSALYMSEARLQVADATAFFNTGPALLAPTGSSITTQDDLSGKTVAVQGGGSNEQTLKDLSATFEAAGKPGITVQPYPKTAETVAAVTNGKADALIETDVAAADMKAKSNGQLIIVPGVFPADTKFGVFTVKGSELSPAVAEGIATLTKNGTLATIATKYGLDPASIPAA</sequence>
<name>A0A4U6QFD6_9ACTN</name>
<comment type="caution">
    <text evidence="4">The sequence shown here is derived from an EMBL/GenBank/DDBJ whole genome shotgun (WGS) entry which is preliminary data.</text>
</comment>
<feature type="chain" id="PRO_5038732747" evidence="2">
    <location>
        <begin position="22"/>
        <end position="296"/>
    </location>
</feature>
<dbReference type="Pfam" id="PF00497">
    <property type="entry name" value="SBP_bac_3"/>
    <property type="match status" value="1"/>
</dbReference>
<evidence type="ECO:0000313" key="5">
    <source>
        <dbReference type="Proteomes" id="UP000306985"/>
    </source>
</evidence>
<proteinExistence type="predicted"/>
<reference evidence="4 5" key="1">
    <citation type="submission" date="2019-05" db="EMBL/GenBank/DDBJ databases">
        <title>Nakamurella sp. N5BH11, whole genome shotgun sequence.</title>
        <authorList>
            <person name="Tuo L."/>
        </authorList>
    </citation>
    <scope>NUCLEOTIDE SEQUENCE [LARGE SCALE GENOMIC DNA]</scope>
    <source>
        <strain evidence="4 5">N5BH11</strain>
    </source>
</reference>
<evidence type="ECO:0000259" key="3">
    <source>
        <dbReference type="SMART" id="SM00062"/>
    </source>
</evidence>
<feature type="signal peptide" evidence="2">
    <location>
        <begin position="1"/>
        <end position="21"/>
    </location>
</feature>
<evidence type="ECO:0000256" key="2">
    <source>
        <dbReference type="SAM" id="SignalP"/>
    </source>
</evidence>
<protein>
    <submittedName>
        <fullName evidence="4">Transporter substrate-binding domain-containing protein</fullName>
    </submittedName>
</protein>
<keyword evidence="1 2" id="KW-0732">Signal</keyword>
<dbReference type="SUPFAM" id="SSF53850">
    <property type="entry name" value="Periplasmic binding protein-like II"/>
    <property type="match status" value="1"/>
</dbReference>
<dbReference type="AlphaFoldDB" id="A0A4U6QFD6"/>
<gene>
    <name evidence="4" type="ORF">FDO65_14945</name>
</gene>
<dbReference type="InterPro" id="IPR001638">
    <property type="entry name" value="Solute-binding_3/MltF_N"/>
</dbReference>
<accession>A0A4U6QFD6</accession>
<organism evidence="4 5">
    <name type="scientific">Nakamurella flava</name>
    <dbReference type="NCBI Taxonomy" id="2576308"/>
    <lineage>
        <taxon>Bacteria</taxon>
        <taxon>Bacillati</taxon>
        <taxon>Actinomycetota</taxon>
        <taxon>Actinomycetes</taxon>
        <taxon>Nakamurellales</taxon>
        <taxon>Nakamurellaceae</taxon>
        <taxon>Nakamurella</taxon>
    </lineage>
</organism>
<dbReference type="EMBL" id="SZZH01000003">
    <property type="protein sequence ID" value="TKV58801.1"/>
    <property type="molecule type" value="Genomic_DNA"/>
</dbReference>
<dbReference type="PANTHER" id="PTHR35936">
    <property type="entry name" value="MEMBRANE-BOUND LYTIC MUREIN TRANSGLYCOSYLASE F"/>
    <property type="match status" value="1"/>
</dbReference>